<dbReference type="EMBL" id="JAEPRQ010000002">
    <property type="protein sequence ID" value="MBK4215977.1"/>
    <property type="molecule type" value="Genomic_DNA"/>
</dbReference>
<dbReference type="Proteomes" id="UP000640485">
    <property type="component" value="Unassembled WGS sequence"/>
</dbReference>
<dbReference type="SUPFAM" id="SSF160582">
    <property type="entry name" value="MbtH-like"/>
    <property type="match status" value="1"/>
</dbReference>
<dbReference type="SMART" id="SM00923">
    <property type="entry name" value="MbtH"/>
    <property type="match status" value="1"/>
</dbReference>
<evidence type="ECO:0000259" key="1">
    <source>
        <dbReference type="SMART" id="SM00923"/>
    </source>
</evidence>
<dbReference type="Pfam" id="PF03621">
    <property type="entry name" value="MbtH"/>
    <property type="match status" value="1"/>
</dbReference>
<dbReference type="PANTHER" id="PTHR38444:SF1">
    <property type="entry name" value="ENTEROBACTIN BIOSYNTHESIS PROTEIN YBDZ"/>
    <property type="match status" value="1"/>
</dbReference>
<dbReference type="PANTHER" id="PTHR38444">
    <property type="entry name" value="ENTEROBACTIN BIOSYNTHESIS PROTEIN YBDZ"/>
    <property type="match status" value="1"/>
</dbReference>
<dbReference type="GO" id="GO:0005829">
    <property type="term" value="C:cytosol"/>
    <property type="evidence" value="ECO:0007669"/>
    <property type="project" value="TreeGrafter"/>
</dbReference>
<reference evidence="2" key="1">
    <citation type="submission" date="2021-01" db="EMBL/GenBank/DDBJ databases">
        <title>Paracoccus amoyensis sp. nov., isolated from the surface seawater along the coast of Xiamen Island, China.</title>
        <authorList>
            <person name="Lyu L."/>
        </authorList>
    </citation>
    <scope>NUCLEOTIDE SEQUENCE</scope>
    <source>
        <strain evidence="2">MJ17</strain>
    </source>
</reference>
<protein>
    <submittedName>
        <fullName evidence="2">MbtH family NRPS accessory protein</fullName>
    </submittedName>
</protein>
<accession>A0A934SII3</accession>
<keyword evidence="3" id="KW-1185">Reference proteome</keyword>
<sequence length="65" mass="7272">MSDDISDYIVTISEDGRHAIWPGFRPLPWGWRAEGYRGSREACLAHIAVIWTEMRPTQTATGAPA</sequence>
<dbReference type="GO" id="GO:0019290">
    <property type="term" value="P:siderophore biosynthetic process"/>
    <property type="evidence" value="ECO:0007669"/>
    <property type="project" value="TreeGrafter"/>
</dbReference>
<dbReference type="Gene3D" id="3.90.820.10">
    <property type="entry name" value="Structural Genomics, Unknown Function 30-nov-00 1gh9 Mol_id"/>
    <property type="match status" value="1"/>
</dbReference>
<dbReference type="AlphaFoldDB" id="A0A934SII3"/>
<evidence type="ECO:0000313" key="3">
    <source>
        <dbReference type="Proteomes" id="UP000640485"/>
    </source>
</evidence>
<evidence type="ECO:0000313" key="2">
    <source>
        <dbReference type="EMBL" id="MBK4215977.1"/>
    </source>
</evidence>
<proteinExistence type="predicted"/>
<name>A0A934SII3_9RHOB</name>
<dbReference type="InterPro" id="IPR037407">
    <property type="entry name" value="MLP_fam"/>
</dbReference>
<feature type="domain" description="MbtH-like" evidence="1">
    <location>
        <begin position="1"/>
        <end position="49"/>
    </location>
</feature>
<comment type="caution">
    <text evidence="2">The sequence shown here is derived from an EMBL/GenBank/DDBJ whole genome shotgun (WGS) entry which is preliminary data.</text>
</comment>
<organism evidence="2 3">
    <name type="scientific">Paracoccus caeni</name>
    <dbReference type="NCBI Taxonomy" id="657651"/>
    <lineage>
        <taxon>Bacteria</taxon>
        <taxon>Pseudomonadati</taxon>
        <taxon>Pseudomonadota</taxon>
        <taxon>Alphaproteobacteria</taxon>
        <taxon>Rhodobacterales</taxon>
        <taxon>Paracoccaceae</taxon>
        <taxon>Paracoccus</taxon>
    </lineage>
</organism>
<gene>
    <name evidence="2" type="ORF">JJJ17_08580</name>
</gene>
<dbReference type="RefSeq" id="WP_200685433.1">
    <property type="nucleotide sequence ID" value="NZ_JAEPRQ010000002.1"/>
</dbReference>
<dbReference type="InterPro" id="IPR038020">
    <property type="entry name" value="MbtH-like_sf"/>
</dbReference>
<dbReference type="InterPro" id="IPR005153">
    <property type="entry name" value="MbtH-like_dom"/>
</dbReference>